<evidence type="ECO:0000313" key="2">
    <source>
        <dbReference type="Proteomes" id="UP001194539"/>
    </source>
</evidence>
<accession>A0ABS0P5F9</accession>
<name>A0ABS0P5F9_9BRAD</name>
<comment type="caution">
    <text evidence="1">The sequence shown here is derived from an EMBL/GenBank/DDBJ whole genome shotgun (WGS) entry which is preliminary data.</text>
</comment>
<dbReference type="EMBL" id="JACEGD010000017">
    <property type="protein sequence ID" value="MBH5388534.1"/>
    <property type="molecule type" value="Genomic_DNA"/>
</dbReference>
<keyword evidence="2" id="KW-1185">Reference proteome</keyword>
<dbReference type="Proteomes" id="UP001194539">
    <property type="component" value="Unassembled WGS sequence"/>
</dbReference>
<evidence type="ECO:0000313" key="1">
    <source>
        <dbReference type="EMBL" id="MBH5388534.1"/>
    </source>
</evidence>
<gene>
    <name evidence="1" type="ORF">H1B27_19920</name>
</gene>
<dbReference type="RefSeq" id="WP_197967219.1">
    <property type="nucleotide sequence ID" value="NZ_JACEGD010000017.1"/>
</dbReference>
<reference evidence="1 2" key="1">
    <citation type="submission" date="2020-07" db="EMBL/GenBank/DDBJ databases">
        <title>Bradyrhizobium diversity isolated from nodules of indigenous legumes of Western Australia.</title>
        <authorList>
            <person name="Klepa M.S."/>
        </authorList>
    </citation>
    <scope>NUCLEOTIDE SEQUENCE [LARGE SCALE GENOMIC DNA]</scope>
    <source>
        <strain evidence="1 2">CNPSo 4019</strain>
    </source>
</reference>
<organism evidence="1 2">
    <name type="scientific">Bradyrhizobium diversitatis</name>
    <dbReference type="NCBI Taxonomy" id="2755406"/>
    <lineage>
        <taxon>Bacteria</taxon>
        <taxon>Pseudomonadati</taxon>
        <taxon>Pseudomonadota</taxon>
        <taxon>Alphaproteobacteria</taxon>
        <taxon>Hyphomicrobiales</taxon>
        <taxon>Nitrobacteraceae</taxon>
        <taxon>Bradyrhizobium</taxon>
    </lineage>
</organism>
<protein>
    <submittedName>
        <fullName evidence="1">Uncharacterized protein</fullName>
    </submittedName>
</protein>
<proteinExistence type="predicted"/>
<sequence length="81" mass="8923">MRHHADDQHDAAAHRHADHHHGGIITVIIILSTRSQHQHRDGPPALLAVQRLLAPENDQKSIAITAGEIFAALMFGFRAGR</sequence>